<dbReference type="Proteomes" id="UP001619887">
    <property type="component" value="Unassembled WGS sequence"/>
</dbReference>
<name>A0ABD2FVD6_PAGBO</name>
<feature type="compositionally biased region" description="Basic and acidic residues" evidence="17">
    <location>
        <begin position="540"/>
        <end position="551"/>
    </location>
</feature>
<comment type="catalytic activity">
    <reaction evidence="16">
        <text>chloride(in) = chloride(out)</text>
        <dbReference type="Rhea" id="RHEA:29823"/>
        <dbReference type="ChEBI" id="CHEBI:17996"/>
    </reaction>
</comment>
<feature type="region of interest" description="Disordered" evidence="17">
    <location>
        <begin position="298"/>
        <end position="321"/>
    </location>
</feature>
<feature type="domain" description="CLIC N-terminal" evidence="18">
    <location>
        <begin position="810"/>
        <end position="894"/>
    </location>
</feature>
<dbReference type="GO" id="GO:0005254">
    <property type="term" value="F:chloride channel activity"/>
    <property type="evidence" value="ECO:0007669"/>
    <property type="project" value="UniProtKB-KW"/>
</dbReference>
<evidence type="ECO:0000256" key="9">
    <source>
        <dbReference type="ARBA" id="ARBA00022989"/>
    </source>
</evidence>
<comment type="subcellular location">
    <subcellularLocation>
        <location evidence="1">Cell membrane</location>
        <topology evidence="1">Single-pass membrane protein</topology>
    </subcellularLocation>
    <subcellularLocation>
        <location evidence="2">Cytoplasm</location>
    </subcellularLocation>
</comment>
<evidence type="ECO:0000256" key="5">
    <source>
        <dbReference type="ARBA" id="ARBA00022475"/>
    </source>
</evidence>
<dbReference type="Gene3D" id="3.40.30.10">
    <property type="entry name" value="Glutaredoxin"/>
    <property type="match status" value="1"/>
</dbReference>
<evidence type="ECO:0000256" key="4">
    <source>
        <dbReference type="ARBA" id="ARBA00022448"/>
    </source>
</evidence>
<feature type="region of interest" description="Disordered" evidence="17">
    <location>
        <begin position="452"/>
        <end position="656"/>
    </location>
</feature>
<evidence type="ECO:0000256" key="16">
    <source>
        <dbReference type="ARBA" id="ARBA00024167"/>
    </source>
</evidence>
<comment type="similarity">
    <text evidence="3">Belongs to the chloride channel CLIC family.</text>
</comment>
<gene>
    <name evidence="19" type="ORF">OYC64_013908</name>
</gene>
<accession>A0ABD2FVD6</accession>
<dbReference type="SFLD" id="SFLDS00019">
    <property type="entry name" value="Glutathione_Transferase_(cytos"/>
    <property type="match status" value="1"/>
</dbReference>
<dbReference type="Gene3D" id="1.20.1050.10">
    <property type="match status" value="1"/>
</dbReference>
<evidence type="ECO:0000256" key="3">
    <source>
        <dbReference type="ARBA" id="ARBA00007655"/>
    </source>
</evidence>
<evidence type="ECO:0000256" key="13">
    <source>
        <dbReference type="ARBA" id="ARBA00023173"/>
    </source>
</evidence>
<dbReference type="SUPFAM" id="SSF47616">
    <property type="entry name" value="GST C-terminal domain-like"/>
    <property type="match status" value="1"/>
</dbReference>
<feature type="region of interest" description="Disordered" evidence="17">
    <location>
        <begin position="704"/>
        <end position="728"/>
    </location>
</feature>
<feature type="compositionally biased region" description="Basic and acidic residues" evidence="17">
    <location>
        <begin position="149"/>
        <end position="168"/>
    </location>
</feature>
<evidence type="ECO:0000256" key="17">
    <source>
        <dbReference type="SAM" id="MobiDB-lite"/>
    </source>
</evidence>
<dbReference type="InterPro" id="IPR036282">
    <property type="entry name" value="Glutathione-S-Trfase_C_sf"/>
</dbReference>
<dbReference type="InterPro" id="IPR053823">
    <property type="entry name" value="CLIC_N"/>
</dbReference>
<feature type="compositionally biased region" description="Basic and acidic residues" evidence="17">
    <location>
        <begin position="269"/>
        <end position="279"/>
    </location>
</feature>
<feature type="compositionally biased region" description="Basic and acidic residues" evidence="17">
    <location>
        <begin position="577"/>
        <end position="631"/>
    </location>
</feature>
<dbReference type="PANTHER" id="PTHR45476">
    <property type="entry name" value="CHLORIDE INTRACELLULAR CHANNEL PROTEIN 6-RELATED"/>
    <property type="match status" value="1"/>
</dbReference>
<dbReference type="AlphaFoldDB" id="A0ABD2FVD6"/>
<keyword evidence="8" id="KW-0851">Voltage-gated channel</keyword>
<keyword evidence="14" id="KW-0868">Chloride</keyword>
<evidence type="ECO:0000313" key="20">
    <source>
        <dbReference type="Proteomes" id="UP001619887"/>
    </source>
</evidence>
<dbReference type="GO" id="GO:0005737">
    <property type="term" value="C:cytoplasm"/>
    <property type="evidence" value="ECO:0007669"/>
    <property type="project" value="UniProtKB-SubCell"/>
</dbReference>
<reference evidence="19 20" key="2">
    <citation type="journal article" date="2024" name="G3 (Bethesda)">
        <title>The genome of the cryopelagic Antarctic bald notothen, Trematomus borchgrevinki.</title>
        <authorList>
            <person name="Rayamajhi N."/>
            <person name="Rivera-Colon A.G."/>
            <person name="Minhas B.F."/>
            <person name="Cheng C.C."/>
            <person name="Catchen J.M."/>
        </authorList>
    </citation>
    <scope>NUCLEOTIDE SEQUENCE [LARGE SCALE GENOMIC DNA]</scope>
    <source>
        <strain evidence="19">AGRC-2024</strain>
    </source>
</reference>
<dbReference type="Pfam" id="PF22441">
    <property type="entry name" value="CLIC-like_N"/>
    <property type="match status" value="1"/>
</dbReference>
<evidence type="ECO:0000256" key="12">
    <source>
        <dbReference type="ARBA" id="ARBA00023136"/>
    </source>
</evidence>
<keyword evidence="6" id="KW-0963">Cytoplasm</keyword>
<dbReference type="GO" id="GO:0016491">
    <property type="term" value="F:oxidoreductase activity"/>
    <property type="evidence" value="ECO:0007669"/>
    <property type="project" value="UniProtKB-KW"/>
</dbReference>
<feature type="compositionally biased region" description="Acidic residues" evidence="17">
    <location>
        <begin position="88"/>
        <end position="101"/>
    </location>
</feature>
<protein>
    <recommendedName>
        <fullName evidence="18">CLIC N-terminal domain-containing protein</fullName>
    </recommendedName>
</protein>
<dbReference type="PANTHER" id="PTHR45476:SF1">
    <property type="entry name" value="CHLORIDE INTRACELLULAR CHANNEL PROTEIN 6"/>
    <property type="match status" value="1"/>
</dbReference>
<dbReference type="InterPro" id="IPR002946">
    <property type="entry name" value="CLIC"/>
</dbReference>
<evidence type="ECO:0000256" key="1">
    <source>
        <dbReference type="ARBA" id="ARBA00004162"/>
    </source>
</evidence>
<evidence type="ECO:0000256" key="11">
    <source>
        <dbReference type="ARBA" id="ARBA00023065"/>
    </source>
</evidence>
<feature type="region of interest" description="Disordered" evidence="17">
    <location>
        <begin position="1"/>
        <end position="194"/>
    </location>
</feature>
<feature type="compositionally biased region" description="Basic and acidic residues" evidence="17">
    <location>
        <begin position="57"/>
        <end position="87"/>
    </location>
</feature>
<dbReference type="CDD" id="cd03061">
    <property type="entry name" value="GST_N_CLIC"/>
    <property type="match status" value="1"/>
</dbReference>
<keyword evidence="11" id="KW-0406">Ion transport</keyword>
<feature type="compositionally biased region" description="Basic and acidic residues" evidence="17">
    <location>
        <begin position="466"/>
        <end position="493"/>
    </location>
</feature>
<keyword evidence="20" id="KW-1185">Reference proteome</keyword>
<dbReference type="GO" id="GO:0034707">
    <property type="term" value="C:chloride channel complex"/>
    <property type="evidence" value="ECO:0007669"/>
    <property type="project" value="UniProtKB-KW"/>
</dbReference>
<dbReference type="NCBIfam" id="TIGR00862">
    <property type="entry name" value="O-ClC"/>
    <property type="match status" value="1"/>
</dbReference>
<evidence type="ECO:0000313" key="19">
    <source>
        <dbReference type="EMBL" id="KAL3045744.1"/>
    </source>
</evidence>
<organism evidence="19 20">
    <name type="scientific">Pagothenia borchgrevinki</name>
    <name type="common">Bald rockcod</name>
    <name type="synonym">Trematomus borchgrevinki</name>
    <dbReference type="NCBI Taxonomy" id="8213"/>
    <lineage>
        <taxon>Eukaryota</taxon>
        <taxon>Metazoa</taxon>
        <taxon>Chordata</taxon>
        <taxon>Craniata</taxon>
        <taxon>Vertebrata</taxon>
        <taxon>Euteleostomi</taxon>
        <taxon>Actinopterygii</taxon>
        <taxon>Neopterygii</taxon>
        <taxon>Teleostei</taxon>
        <taxon>Neoteleostei</taxon>
        <taxon>Acanthomorphata</taxon>
        <taxon>Eupercaria</taxon>
        <taxon>Perciformes</taxon>
        <taxon>Notothenioidei</taxon>
        <taxon>Nototheniidae</taxon>
        <taxon>Pagothenia</taxon>
    </lineage>
</organism>
<evidence type="ECO:0000256" key="15">
    <source>
        <dbReference type="ARBA" id="ARBA00023303"/>
    </source>
</evidence>
<dbReference type="FunFam" id="1.20.1050.10:FF:000001">
    <property type="entry name" value="Chloride intracellular channel 2"/>
    <property type="match status" value="1"/>
</dbReference>
<keyword evidence="7" id="KW-0812">Transmembrane</keyword>
<sequence>MAQPGSLPNPDLSNGVHGPLGICSHLDTQRGREDEEGEGEDEDVELAEEVGEDVEAEGERQEEHWEGGVKGEDVEHIMIHELTSEKEAEGEEEHGSEETEAGNESPCHFSEVIEDETSQEQIIDNNKETEEESKNEENEQEAVIASSETEVREHNTDDGENGLEEHQEVSTTDDAEYVQESEEGAQLCTGDTDETEVVILPTDGEVTKSLEDATVVIPVAMGIAVNHQDDLYQTSTDGNYGVHFDTEAIHEVNQTNQLTSEEEDDIQNTDEKDNPESSKQEVQTVHKTVTWKQEDYLEEKFDDEQTNEIEKDATSTSDDVLDIRGEVDQKEDTSDFAFDLSEEQTEGGVEERTVVGINEREEEEKQVRQVGVNSLTVMDGGGQSAEEDGKTADNAITDTMGEEEPRGEVNVHVQEEKVVEVEMQEPVLQCVEGVPLDMQEHEDMDLVEEAFELEEEGEVEPDQPIDEVKSEDTESRIRGDMQEHPWQQERGGDLEEELREQPRGQALVEDEKGAGAEVEAMEEEIEPVTVLDDDIEETEDSPRREGEEEVHATIQDPSEDTIAETKDEECQELQGENLERSKENDEKQNNEIEDVQKLDDSREVEGKEKTQDECKEVEKDDKPQEDNREVELDINGSVKELKPAMENGVLSPGSQLKNEECGMAKVASLRRRDNDWIKTVQPEENSAPENELWRKELRPVRKDVWESEGGKKEWSRKETSADLKSPPRKDDWIKELKSVIKNESLPKKGNEQVKKKRVMLLEDGHSYIPQREEMIEDTREEVKLISHRRPESSFPAGHKNNKTPQDQDYEISLYVKAGSDGESVGNCPFSQRLFMILWLKGVIFNVTTVDLKRKPADLQDLAPGTNPPFVTFNGEVKVDVNKIEEFLEEKLTPPRYPRLATKHSEANTAGIDVFAKFSAYIKNTRKDTNDVLEKALLKSLRRLDDFLRTPLPEEIDADASGDVPESSRSFLDGPELTLADCNLLPKLHILKVVAKKYRSFEIPAEMTGVWRYFNCAYQREEFTSTCPAEREIHFAYLDVAKKIK</sequence>
<reference evidence="19 20" key="1">
    <citation type="journal article" date="2022" name="G3 (Bethesda)">
        <title>Evaluating Illumina-, Nanopore-, and PacBio-based genome assembly strategies with the bald notothen, Trematomus borchgrevinki.</title>
        <authorList>
            <person name="Rayamajhi N."/>
            <person name="Cheng C.C."/>
            <person name="Catchen J.M."/>
        </authorList>
    </citation>
    <scope>NUCLEOTIDE SEQUENCE [LARGE SCALE GENOMIC DNA]</scope>
    <source>
        <strain evidence="19">AGRC-2024</strain>
    </source>
</reference>
<dbReference type="EMBL" id="JBIYXZ010002086">
    <property type="protein sequence ID" value="KAL3045744.1"/>
    <property type="molecule type" value="Genomic_DNA"/>
</dbReference>
<feature type="compositionally biased region" description="Acidic residues" evidence="17">
    <location>
        <begin position="171"/>
        <end position="183"/>
    </location>
</feature>
<feature type="compositionally biased region" description="Acidic residues" evidence="17">
    <location>
        <begin position="519"/>
        <end position="539"/>
    </location>
</feature>
<dbReference type="PRINTS" id="PR01263">
    <property type="entry name" value="INTCLCHANNEL"/>
</dbReference>
<dbReference type="SUPFAM" id="SSF52833">
    <property type="entry name" value="Thioredoxin-like"/>
    <property type="match status" value="1"/>
</dbReference>
<feature type="compositionally biased region" description="Acidic residues" evidence="17">
    <location>
        <begin position="34"/>
        <end position="56"/>
    </location>
</feature>
<dbReference type="GO" id="GO:0005886">
    <property type="term" value="C:plasma membrane"/>
    <property type="evidence" value="ECO:0007669"/>
    <property type="project" value="UniProtKB-SubCell"/>
</dbReference>
<comment type="caution">
    <text evidence="19">The sequence shown here is derived from an EMBL/GenBank/DDBJ whole genome shotgun (WGS) entry which is preliminary data.</text>
</comment>
<evidence type="ECO:0000256" key="6">
    <source>
        <dbReference type="ARBA" id="ARBA00022490"/>
    </source>
</evidence>
<keyword evidence="5" id="KW-1003">Cell membrane</keyword>
<feature type="region of interest" description="Disordered" evidence="17">
    <location>
        <begin position="251"/>
        <end position="286"/>
    </location>
</feature>
<dbReference type="InterPro" id="IPR036249">
    <property type="entry name" value="Thioredoxin-like_sf"/>
</dbReference>
<keyword evidence="12" id="KW-0472">Membrane</keyword>
<dbReference type="InterPro" id="IPR040079">
    <property type="entry name" value="Glutathione_S-Trfase"/>
</dbReference>
<evidence type="ECO:0000256" key="7">
    <source>
        <dbReference type="ARBA" id="ARBA00022692"/>
    </source>
</evidence>
<keyword evidence="10" id="KW-0560">Oxidoreductase</keyword>
<dbReference type="FunFam" id="3.40.30.10:FF:000021">
    <property type="entry name" value="Chloride intracellular channel 4"/>
    <property type="match status" value="1"/>
</dbReference>
<proteinExistence type="inferred from homology"/>
<evidence type="ECO:0000259" key="18">
    <source>
        <dbReference type="Pfam" id="PF22441"/>
    </source>
</evidence>
<feature type="region of interest" description="Disordered" evidence="17">
    <location>
        <begin position="376"/>
        <end position="410"/>
    </location>
</feature>
<feature type="compositionally biased region" description="Acidic residues" evidence="17">
    <location>
        <begin position="452"/>
        <end position="465"/>
    </location>
</feature>
<evidence type="ECO:0000256" key="14">
    <source>
        <dbReference type="ARBA" id="ARBA00023214"/>
    </source>
</evidence>
<keyword evidence="13" id="KW-0869">Chloride channel</keyword>
<evidence type="ECO:0000256" key="2">
    <source>
        <dbReference type="ARBA" id="ARBA00004496"/>
    </source>
</evidence>
<keyword evidence="9" id="KW-1133">Transmembrane helix</keyword>
<evidence type="ECO:0000256" key="10">
    <source>
        <dbReference type="ARBA" id="ARBA00023002"/>
    </source>
</evidence>
<feature type="compositionally biased region" description="Acidic residues" evidence="17">
    <location>
        <begin position="557"/>
        <end position="571"/>
    </location>
</feature>
<feature type="compositionally biased region" description="Acidic residues" evidence="17">
    <location>
        <begin position="129"/>
        <end position="140"/>
    </location>
</feature>
<keyword evidence="4" id="KW-0813">Transport</keyword>
<keyword evidence="15" id="KW-0407">Ion channel</keyword>
<evidence type="ECO:0000256" key="8">
    <source>
        <dbReference type="ARBA" id="ARBA00022882"/>
    </source>
</evidence>